<protein>
    <recommendedName>
        <fullName evidence="2">DUF4398 domain-containing protein</fullName>
    </recommendedName>
</protein>
<dbReference type="EMBL" id="UOEW01000056">
    <property type="protein sequence ID" value="VAW34065.1"/>
    <property type="molecule type" value="Genomic_DNA"/>
</dbReference>
<sequence>MLIVIVFMFKLKFILTFFILISLVYGVSAKKEKVDQILIVQQLISQAYELGYADAAPVEMSFVEKKVIAAKAARDSRKKKLLTKLITQIKLDLKIVKKRFEVNELHKQLLSLQQQNLQSAKTLDELKRQL</sequence>
<accession>A0A3B0USK3</accession>
<proteinExistence type="predicted"/>
<organism evidence="1">
    <name type="scientific">hydrothermal vent metagenome</name>
    <dbReference type="NCBI Taxonomy" id="652676"/>
    <lineage>
        <taxon>unclassified sequences</taxon>
        <taxon>metagenomes</taxon>
        <taxon>ecological metagenomes</taxon>
    </lineage>
</organism>
<evidence type="ECO:0000313" key="1">
    <source>
        <dbReference type="EMBL" id="VAW34065.1"/>
    </source>
</evidence>
<name>A0A3B0USK3_9ZZZZ</name>
<gene>
    <name evidence="1" type="ORF">MNBD_GAMMA01-1677</name>
</gene>
<dbReference type="AlphaFoldDB" id="A0A3B0USK3"/>
<reference evidence="1" key="1">
    <citation type="submission" date="2018-06" db="EMBL/GenBank/DDBJ databases">
        <authorList>
            <person name="Zhirakovskaya E."/>
        </authorList>
    </citation>
    <scope>NUCLEOTIDE SEQUENCE</scope>
</reference>
<evidence type="ECO:0008006" key="2">
    <source>
        <dbReference type="Google" id="ProtNLM"/>
    </source>
</evidence>